<dbReference type="FunFam" id="3.40.50.1820:FF:000024">
    <property type="entry name" value="acyl-coenzyme A thioesterase 4"/>
    <property type="match status" value="1"/>
</dbReference>
<reference evidence="3" key="2">
    <citation type="submission" date="2025-08" db="UniProtKB">
        <authorList>
            <consortium name="Ensembl"/>
        </authorList>
    </citation>
    <scope>IDENTIFICATION</scope>
</reference>
<dbReference type="InterPro" id="IPR006862">
    <property type="entry name" value="Thio_Ohase/aa_AcTrfase"/>
</dbReference>
<dbReference type="Ensembl" id="ENSOMYT00000055328.2">
    <property type="protein sequence ID" value="ENSOMYP00000050901.2"/>
    <property type="gene ID" value="ENSOMYG00000023163.2"/>
</dbReference>
<keyword evidence="4" id="KW-1185">Reference proteome</keyword>
<dbReference type="Pfam" id="PF04775">
    <property type="entry name" value="Bile_Hydr_Trans"/>
    <property type="match status" value="1"/>
</dbReference>
<proteinExistence type="predicted"/>
<dbReference type="AlphaFoldDB" id="A0A8C7RFC0"/>
<dbReference type="PANTHER" id="PTHR10824">
    <property type="entry name" value="ACYL-COENZYME A THIOESTERASE-RELATED"/>
    <property type="match status" value="1"/>
</dbReference>
<dbReference type="GO" id="GO:0047617">
    <property type="term" value="F:fatty acyl-CoA hydrolase activity"/>
    <property type="evidence" value="ECO:0007669"/>
    <property type="project" value="TreeGrafter"/>
</dbReference>
<sequence>MLHQRAYGEVISKIWFIRFQTTLRSSSQQVCVRLLPSPGSFFDEPVHVKVDGLSPHQKVELRSKLKDDKGVIFRASALVAADASGQVDLCRSPSLGGSYTGVESMGLFWAMAAETPHSKLLKKNVLGSMMVDIEVLHGDTGELLATETNERRFMTEGVRRIPLGMKEGRIRGVLFLPPGQGPFPGVLDVYTLGGGISEVRASLLANKGFVVLALAYYGFQDLPRTVPKYFDLEYFEEAITFLRQQPQVQGPGIGILSISKSGDLALSMASFLSGISATAWINGSNANTVVPLHYKDLIIPSITPIVENVTFSPSGILDIRDALPDPETEVNRGSVIPIERSSSRFLFAASEDDRNWNSCLFAQQAAARLRHHGKENFEVVMYPRAGHFLEVPYMPHCPSGFHPAVGQVVVFGGEAKAHHQAQLDLWRRVQDFFRKHLKGNNTGEKATLNTRGLRSTIQASTLSSASPSMAPPRTRMKQVGTLADFIAVLFCIMCCDSLPLEASTKVRVMQGQPPFSVGVFIGVTSAQTTQLCGRHPFMTM</sequence>
<evidence type="ECO:0000313" key="4">
    <source>
        <dbReference type="Proteomes" id="UP000694395"/>
    </source>
</evidence>
<dbReference type="Pfam" id="PF08840">
    <property type="entry name" value="BAAT_C"/>
    <property type="match status" value="1"/>
</dbReference>
<name>A0A8C7RFC0_ONCMY</name>
<organism evidence="3 4">
    <name type="scientific">Oncorhynchus mykiss</name>
    <name type="common">Rainbow trout</name>
    <name type="synonym">Salmo gairdneri</name>
    <dbReference type="NCBI Taxonomy" id="8022"/>
    <lineage>
        <taxon>Eukaryota</taxon>
        <taxon>Metazoa</taxon>
        <taxon>Chordata</taxon>
        <taxon>Craniata</taxon>
        <taxon>Vertebrata</taxon>
        <taxon>Euteleostomi</taxon>
        <taxon>Actinopterygii</taxon>
        <taxon>Neopterygii</taxon>
        <taxon>Teleostei</taxon>
        <taxon>Protacanthopterygii</taxon>
        <taxon>Salmoniformes</taxon>
        <taxon>Salmonidae</taxon>
        <taxon>Salmoninae</taxon>
        <taxon>Oncorhynchus</taxon>
    </lineage>
</organism>
<feature type="domain" description="Acyl-CoA thioester hydrolase/bile acid-CoA amino acid N-acetyltransferase" evidence="1">
    <location>
        <begin position="43"/>
        <end position="163"/>
    </location>
</feature>
<evidence type="ECO:0000259" key="1">
    <source>
        <dbReference type="Pfam" id="PF04775"/>
    </source>
</evidence>
<dbReference type="PANTHER" id="PTHR10824:SF17">
    <property type="entry name" value="ACYL-COENZYME A THIOESTERASE 6"/>
    <property type="match status" value="1"/>
</dbReference>
<dbReference type="GO" id="GO:0006637">
    <property type="term" value="P:acyl-CoA metabolic process"/>
    <property type="evidence" value="ECO:0007669"/>
    <property type="project" value="TreeGrafter"/>
</dbReference>
<dbReference type="InterPro" id="IPR042490">
    <property type="entry name" value="Thio_Ohase/BAAT_N"/>
</dbReference>
<dbReference type="GeneTree" id="ENSGT01010000222336"/>
<evidence type="ECO:0008006" key="5">
    <source>
        <dbReference type="Google" id="ProtNLM"/>
    </source>
</evidence>
<evidence type="ECO:0000313" key="3">
    <source>
        <dbReference type="Ensembl" id="ENSOMYP00000050901.2"/>
    </source>
</evidence>
<dbReference type="GO" id="GO:0006631">
    <property type="term" value="P:fatty acid metabolic process"/>
    <property type="evidence" value="ECO:0007669"/>
    <property type="project" value="TreeGrafter"/>
</dbReference>
<evidence type="ECO:0000259" key="2">
    <source>
        <dbReference type="Pfam" id="PF08840"/>
    </source>
</evidence>
<dbReference type="SUPFAM" id="SSF53474">
    <property type="entry name" value="alpha/beta-Hydrolases"/>
    <property type="match status" value="1"/>
</dbReference>
<dbReference type="Gene3D" id="2.60.40.2240">
    <property type="entry name" value="Acyl-CoA thioester hydrolase/BAAT N-terminal domain"/>
    <property type="match status" value="1"/>
</dbReference>
<dbReference type="InterPro" id="IPR029058">
    <property type="entry name" value="AB_hydrolase_fold"/>
</dbReference>
<feature type="domain" description="BAAT/Acyl-CoA thioester hydrolase C-terminal" evidence="2">
    <location>
        <begin position="231"/>
        <end position="438"/>
    </location>
</feature>
<reference evidence="3" key="1">
    <citation type="submission" date="2020-07" db="EMBL/GenBank/DDBJ databases">
        <title>A long reads based de novo assembly of the rainbow trout Arlee double haploid line genome.</title>
        <authorList>
            <person name="Gao G."/>
            <person name="Palti Y."/>
        </authorList>
    </citation>
    <scope>NUCLEOTIDE SEQUENCE [LARGE SCALE GENOMIC DNA]</scope>
</reference>
<dbReference type="InterPro" id="IPR014940">
    <property type="entry name" value="BAAT_C"/>
</dbReference>
<accession>A0A8C7RFC0</accession>
<protein>
    <recommendedName>
        <fullName evidence="5">Acyl-coenzyme A thioesterase 2, mitochondrial</fullName>
    </recommendedName>
</protein>
<dbReference type="Gene3D" id="3.40.50.1820">
    <property type="entry name" value="alpha/beta hydrolase"/>
    <property type="match status" value="1"/>
</dbReference>
<gene>
    <name evidence="3" type="primary">LOC110486542</name>
</gene>
<dbReference type="Proteomes" id="UP000694395">
    <property type="component" value="Chromosome 13"/>
</dbReference>
<reference evidence="3" key="3">
    <citation type="submission" date="2025-09" db="UniProtKB">
        <authorList>
            <consortium name="Ensembl"/>
        </authorList>
    </citation>
    <scope>IDENTIFICATION</scope>
</reference>